<keyword evidence="3" id="KW-0456">Lyase</keyword>
<dbReference type="GO" id="GO:0005634">
    <property type="term" value="C:nucleus"/>
    <property type="evidence" value="ECO:0007669"/>
    <property type="project" value="TreeGrafter"/>
</dbReference>
<dbReference type="Pfam" id="PF09749">
    <property type="entry name" value="HVSL"/>
    <property type="match status" value="1"/>
</dbReference>
<proteinExistence type="predicted"/>
<sequence>MEGLVNYSDSDDSDTSVNVELNNNVCINGEVNNKTESIKEEAIQSNKRKLPSISDLFESKSPKLEVDNFGKKRTIPHRRGNWATHIFLEITISTSTTQKIKNLISKLKDLNLTQINYITNVGGDKVKLKVSLSKTWYLAWSFHDKFLIELETKLKGIKKFIVNYSNWQLFSNEDFSRHFISLNIEKGHNKIEELGLKVDQ</sequence>
<dbReference type="PANTHER" id="PTHR13522:SF3">
    <property type="entry name" value="U6 SNRNA PHOSPHODIESTERASE 1"/>
    <property type="match status" value="1"/>
</dbReference>
<evidence type="ECO:0000256" key="3">
    <source>
        <dbReference type="ARBA" id="ARBA00023239"/>
    </source>
</evidence>
<dbReference type="OrthoDB" id="49151at2759"/>
<evidence type="ECO:0000256" key="2">
    <source>
        <dbReference type="ARBA" id="ARBA00022801"/>
    </source>
</evidence>
<keyword evidence="4" id="KW-0539">Nucleus</keyword>
<dbReference type="Gene3D" id="3.90.1140.10">
    <property type="entry name" value="Cyclic phosphodiesterase"/>
    <property type="match status" value="1"/>
</dbReference>
<dbReference type="AlphaFoldDB" id="A0A137PA57"/>
<dbReference type="GO" id="GO:0034477">
    <property type="term" value="P:U6 snRNA 3'-end processing"/>
    <property type="evidence" value="ECO:0007669"/>
    <property type="project" value="InterPro"/>
</dbReference>
<reference evidence="7 8" key="1">
    <citation type="journal article" date="2015" name="Genome Biol. Evol.">
        <title>Phylogenomic analyses indicate that early fungi evolved digesting cell walls of algal ancestors of land plants.</title>
        <authorList>
            <person name="Chang Y."/>
            <person name="Wang S."/>
            <person name="Sekimoto S."/>
            <person name="Aerts A.L."/>
            <person name="Choi C."/>
            <person name="Clum A."/>
            <person name="LaButti K.M."/>
            <person name="Lindquist E.A."/>
            <person name="Yee Ngan C."/>
            <person name="Ohm R.A."/>
            <person name="Salamov A.A."/>
            <person name="Grigoriev I.V."/>
            <person name="Spatafora J.W."/>
            <person name="Berbee M.L."/>
        </authorList>
    </citation>
    <scope>NUCLEOTIDE SEQUENCE [LARGE SCALE GENOMIC DNA]</scope>
    <source>
        <strain evidence="7 8">NRRL 28638</strain>
    </source>
</reference>
<dbReference type="Proteomes" id="UP000070444">
    <property type="component" value="Unassembled WGS sequence"/>
</dbReference>
<dbReference type="PANTHER" id="PTHR13522">
    <property type="entry name" value="U6 SNRNA PHOSPHODIESTERASE 1"/>
    <property type="match status" value="1"/>
</dbReference>
<keyword evidence="1" id="KW-0540">Nuclease</keyword>
<dbReference type="STRING" id="796925.A0A137PA57"/>
<evidence type="ECO:0000313" key="8">
    <source>
        <dbReference type="Proteomes" id="UP000070444"/>
    </source>
</evidence>
<evidence type="ECO:0000256" key="1">
    <source>
        <dbReference type="ARBA" id="ARBA00022722"/>
    </source>
</evidence>
<keyword evidence="2" id="KW-0378">Hydrolase</keyword>
<dbReference type="EMBL" id="KQ964465">
    <property type="protein sequence ID" value="KXN71887.1"/>
    <property type="molecule type" value="Genomic_DNA"/>
</dbReference>
<gene>
    <name evidence="7" type="ORF">CONCODRAFT_16626</name>
</gene>
<dbReference type="GO" id="GO:0016829">
    <property type="term" value="F:lyase activity"/>
    <property type="evidence" value="ECO:0007669"/>
    <property type="project" value="UniProtKB-KW"/>
</dbReference>
<keyword evidence="8" id="KW-1185">Reference proteome</keyword>
<evidence type="ECO:0000256" key="5">
    <source>
        <dbReference type="ARBA" id="ARBA00029543"/>
    </source>
</evidence>
<dbReference type="GO" id="GO:0000175">
    <property type="term" value="F:3'-5'-RNA exonuclease activity"/>
    <property type="evidence" value="ECO:0007669"/>
    <property type="project" value="TreeGrafter"/>
</dbReference>
<name>A0A137PA57_CONC2</name>
<protein>
    <recommendedName>
        <fullName evidence="5">U6 snRNA phosphodiesterase 1</fullName>
    </recommendedName>
    <alternativeName>
        <fullName evidence="6">3'-5' RNA exonuclease USB1</fullName>
    </alternativeName>
</protein>
<evidence type="ECO:0000313" key="7">
    <source>
        <dbReference type="EMBL" id="KXN71887.1"/>
    </source>
</evidence>
<evidence type="ECO:0000256" key="6">
    <source>
        <dbReference type="ARBA" id="ARBA00030030"/>
    </source>
</evidence>
<evidence type="ECO:0000256" key="4">
    <source>
        <dbReference type="ARBA" id="ARBA00023242"/>
    </source>
</evidence>
<organism evidence="7 8">
    <name type="scientific">Conidiobolus coronatus (strain ATCC 28846 / CBS 209.66 / NRRL 28638)</name>
    <name type="common">Delacroixia coronata</name>
    <dbReference type="NCBI Taxonomy" id="796925"/>
    <lineage>
        <taxon>Eukaryota</taxon>
        <taxon>Fungi</taxon>
        <taxon>Fungi incertae sedis</taxon>
        <taxon>Zoopagomycota</taxon>
        <taxon>Entomophthoromycotina</taxon>
        <taxon>Entomophthoromycetes</taxon>
        <taxon>Entomophthorales</taxon>
        <taxon>Ancylistaceae</taxon>
        <taxon>Conidiobolus</taxon>
    </lineage>
</organism>
<dbReference type="InterPro" id="IPR027521">
    <property type="entry name" value="Usb1"/>
</dbReference>
<accession>A0A137PA57</accession>